<comment type="pathway">
    <text evidence="2">Carbohydrate biosynthesis; dTDP-L-rhamnose biosynthesis.</text>
</comment>
<comment type="similarity">
    <text evidence="1 2">Belongs to the dTDP-4-dehydrorhamnose reductase family.</text>
</comment>
<evidence type="ECO:0000313" key="4">
    <source>
        <dbReference type="EMBL" id="HGE77464.1"/>
    </source>
</evidence>
<evidence type="ECO:0000259" key="3">
    <source>
        <dbReference type="Pfam" id="PF04321"/>
    </source>
</evidence>
<dbReference type="InterPro" id="IPR036291">
    <property type="entry name" value="NAD(P)-bd_dom_sf"/>
</dbReference>
<dbReference type="PANTHER" id="PTHR10491">
    <property type="entry name" value="DTDP-4-DEHYDRORHAMNOSE REDUCTASE"/>
    <property type="match status" value="1"/>
</dbReference>
<organism evidence="4">
    <name type="scientific">candidate division WOR-3 bacterium</name>
    <dbReference type="NCBI Taxonomy" id="2052148"/>
    <lineage>
        <taxon>Bacteria</taxon>
        <taxon>Bacteria division WOR-3</taxon>
    </lineage>
</organism>
<gene>
    <name evidence="4" type="primary">rfbD</name>
    <name evidence="4" type="ORF">ENX68_00485</name>
</gene>
<dbReference type="InterPro" id="IPR005913">
    <property type="entry name" value="dTDP_dehydrorham_reduct"/>
</dbReference>
<dbReference type="Gene3D" id="3.90.25.10">
    <property type="entry name" value="UDP-galactose 4-epimerase, domain 1"/>
    <property type="match status" value="1"/>
</dbReference>
<dbReference type="AlphaFoldDB" id="A0A7V3RG05"/>
<dbReference type="GO" id="GO:0005829">
    <property type="term" value="C:cytosol"/>
    <property type="evidence" value="ECO:0007669"/>
    <property type="project" value="TreeGrafter"/>
</dbReference>
<reference evidence="4" key="1">
    <citation type="journal article" date="2020" name="mSystems">
        <title>Genome- and Community-Level Interaction Insights into Carbon Utilization and Element Cycling Functions of Hydrothermarchaeota in Hydrothermal Sediment.</title>
        <authorList>
            <person name="Zhou Z."/>
            <person name="Liu Y."/>
            <person name="Xu W."/>
            <person name="Pan J."/>
            <person name="Luo Z.H."/>
            <person name="Li M."/>
        </authorList>
    </citation>
    <scope>NUCLEOTIDE SEQUENCE [LARGE SCALE GENOMIC DNA]</scope>
    <source>
        <strain evidence="4">SpSt-961</strain>
    </source>
</reference>
<name>A0A7V3RG05_UNCW3</name>
<dbReference type="GO" id="GO:0008831">
    <property type="term" value="F:dTDP-4-dehydrorhamnose reductase activity"/>
    <property type="evidence" value="ECO:0007669"/>
    <property type="project" value="UniProtKB-EC"/>
</dbReference>
<protein>
    <recommendedName>
        <fullName evidence="2">dTDP-4-dehydrorhamnose reductase</fullName>
        <ecNumber evidence="2">1.1.1.133</ecNumber>
    </recommendedName>
</protein>
<dbReference type="SUPFAM" id="SSF51735">
    <property type="entry name" value="NAD(P)-binding Rossmann-fold domains"/>
    <property type="match status" value="1"/>
</dbReference>
<dbReference type="GO" id="GO:0019305">
    <property type="term" value="P:dTDP-rhamnose biosynthetic process"/>
    <property type="evidence" value="ECO:0007669"/>
    <property type="project" value="UniProtKB-UniPathway"/>
</dbReference>
<keyword evidence="2 4" id="KW-0560">Oxidoreductase</keyword>
<dbReference type="NCBIfam" id="TIGR01214">
    <property type="entry name" value="rmlD"/>
    <property type="match status" value="1"/>
</dbReference>
<evidence type="ECO:0000256" key="2">
    <source>
        <dbReference type="RuleBase" id="RU364082"/>
    </source>
</evidence>
<dbReference type="Gene3D" id="3.40.50.720">
    <property type="entry name" value="NAD(P)-binding Rossmann-like Domain"/>
    <property type="match status" value="1"/>
</dbReference>
<sequence>MKVFITGSQGCLGSTMQNLLRREGINYLGVDIQQIDISDFKRLNEVVLNYRPDVILHFAAISDVDACEKEPELAFRINTLATLGIALVARKIKAKLVYTSTNFIFDGNTEKPYFEYDTPNPISEYGKTKYLGEKYIKDICDNYFIIRTAWLFGKNSKTFASRFLQQKEKNKSISVICDQIGSFTYNIDLAEAILNLIKTENYGTYHITNSGYGTWLDFLLKAKELMRFNTELIPVKTEELKLPAPRPRFAPLGSKNYEFLFGKRMRPWQDALADFVKSLMQG</sequence>
<dbReference type="InterPro" id="IPR029903">
    <property type="entry name" value="RmlD-like-bd"/>
</dbReference>
<dbReference type="EMBL" id="DTOZ01000019">
    <property type="protein sequence ID" value="HGE77464.1"/>
    <property type="molecule type" value="Genomic_DNA"/>
</dbReference>
<comment type="caution">
    <text evidence="4">The sequence shown here is derived from an EMBL/GenBank/DDBJ whole genome shotgun (WGS) entry which is preliminary data.</text>
</comment>
<accession>A0A7V3RG05</accession>
<evidence type="ECO:0000256" key="1">
    <source>
        <dbReference type="ARBA" id="ARBA00010944"/>
    </source>
</evidence>
<dbReference type="Pfam" id="PF04321">
    <property type="entry name" value="RmlD_sub_bind"/>
    <property type="match status" value="1"/>
</dbReference>
<feature type="domain" description="RmlD-like substrate binding" evidence="3">
    <location>
        <begin position="1"/>
        <end position="279"/>
    </location>
</feature>
<comment type="function">
    <text evidence="2">Catalyzes the reduction of dTDP-6-deoxy-L-lyxo-4-hexulose to yield dTDP-L-rhamnose.</text>
</comment>
<dbReference type="CDD" id="cd05254">
    <property type="entry name" value="dTDP_HR_like_SDR_e"/>
    <property type="match status" value="1"/>
</dbReference>
<keyword evidence="2" id="KW-0521">NADP</keyword>
<proteinExistence type="inferred from homology"/>
<dbReference type="UniPathway" id="UPA00124"/>
<dbReference type="PANTHER" id="PTHR10491:SF4">
    <property type="entry name" value="METHIONINE ADENOSYLTRANSFERASE 2 SUBUNIT BETA"/>
    <property type="match status" value="1"/>
</dbReference>
<dbReference type="EC" id="1.1.1.133" evidence="2"/>